<keyword evidence="2" id="KW-0645">Protease</keyword>
<evidence type="ECO:0000313" key="6">
    <source>
        <dbReference type="EMBL" id="REC80105.1"/>
    </source>
</evidence>
<dbReference type="PRINTS" id="PR00861">
    <property type="entry name" value="ALYTICPTASE"/>
</dbReference>
<dbReference type="GO" id="GO:0006508">
    <property type="term" value="P:proteolysis"/>
    <property type="evidence" value="ECO:0007669"/>
    <property type="project" value="UniProtKB-KW"/>
</dbReference>
<evidence type="ECO:0000256" key="2">
    <source>
        <dbReference type="ARBA" id="ARBA00022670"/>
    </source>
</evidence>
<dbReference type="CDD" id="cd21112">
    <property type="entry name" value="alphaLP-like"/>
    <property type="match status" value="1"/>
</dbReference>
<reference evidence="6 7" key="1">
    <citation type="journal article" date="2010" name="Syst. Appl. Microbiol.">
        <title>Four new species of Chryseobacterium from the rhizosphere of coastal sand dune plants, Chryseobacterium elymi sp. nov., Chryseobacterium hagamense sp. nov., Chryseobacterium lathyri sp. nov. and Chryseobacterium rhizosphaerae sp. nov.</title>
        <authorList>
            <person name="Cho S.H."/>
            <person name="Lee K.S."/>
            <person name="Shin D.S."/>
            <person name="Han J.H."/>
            <person name="Park K.S."/>
            <person name="Lee C.H."/>
            <person name="Park K.H."/>
            <person name="Kim S.B."/>
        </authorList>
    </citation>
    <scope>NUCLEOTIDE SEQUENCE [LARGE SCALE GENOMIC DNA]</scope>
    <source>
        <strain evidence="6 7">KCTC 22547</strain>
    </source>
</reference>
<evidence type="ECO:0008006" key="8">
    <source>
        <dbReference type="Google" id="ProtNLM"/>
    </source>
</evidence>
<sequence>MKKLLSVFAIIAVFTFSGCSDSTSLERLDDTGKVEAKIDSRSNGVEADAAHQWEANVKLSKLLESFGKTTNRFKEEIPNYPAYYGGSYITENGTLVVYISSDFEKSKQTIASIIGEGNVDFKQAKYSYRDLSEVMDQLNEFVLNKKDAAAVRNFNTFALMDRENKIIVDLHEYSDASIENFKRYVSAAEGISFRKSEGEMVLEANLNPGCKAALNTSGSSYGSYGFAAKRNSDGKVGMVTAGHVINAGQTLYNGSTAIGVCSVRQISGSIDASFIPITNPSTYIPSNTLCGTASDLLSTSTSLPGVGTVVNKRGATTGYTSGTILSTNATWTSPTSGNTLTNITTANYTSDGGDSGGIVYTYISSSGTRPTVGTHIGAIGSTRYYTKASLILSALGLSRY</sequence>
<evidence type="ECO:0000256" key="3">
    <source>
        <dbReference type="ARBA" id="ARBA00022801"/>
    </source>
</evidence>
<evidence type="ECO:0000256" key="4">
    <source>
        <dbReference type="ARBA" id="ARBA00022825"/>
    </source>
</evidence>
<proteinExistence type="inferred from homology"/>
<dbReference type="OrthoDB" id="1089976at2"/>
<evidence type="ECO:0000313" key="7">
    <source>
        <dbReference type="Proteomes" id="UP000257030"/>
    </source>
</evidence>
<dbReference type="AlphaFoldDB" id="A0A3D9DPZ6"/>
<dbReference type="Proteomes" id="UP000257030">
    <property type="component" value="Unassembled WGS sequence"/>
</dbReference>
<dbReference type="RefSeq" id="WP_116010783.1">
    <property type="nucleotide sequence ID" value="NZ_QNUH01000002.1"/>
</dbReference>
<dbReference type="EMBL" id="QNUH01000002">
    <property type="protein sequence ID" value="REC80105.1"/>
    <property type="molecule type" value="Genomic_DNA"/>
</dbReference>
<gene>
    <name evidence="6" type="ORF">DRF60_03745</name>
</gene>
<dbReference type="GO" id="GO:0004252">
    <property type="term" value="F:serine-type endopeptidase activity"/>
    <property type="evidence" value="ECO:0007669"/>
    <property type="project" value="InterPro"/>
</dbReference>
<accession>A0A3D9DPZ6</accession>
<dbReference type="PROSITE" id="PS51257">
    <property type="entry name" value="PROKAR_LIPOPROTEIN"/>
    <property type="match status" value="1"/>
</dbReference>
<dbReference type="InterPro" id="IPR043504">
    <property type="entry name" value="Peptidase_S1_PA_chymotrypsin"/>
</dbReference>
<comment type="caution">
    <text evidence="6">The sequence shown here is derived from an EMBL/GenBank/DDBJ whole genome shotgun (WGS) entry which is preliminary data.</text>
</comment>
<protein>
    <recommendedName>
        <fullName evidence="8">Serine protease</fullName>
    </recommendedName>
</protein>
<dbReference type="InterPro" id="IPR001316">
    <property type="entry name" value="Pept_S1A_streptogrisin"/>
</dbReference>
<dbReference type="Gene3D" id="2.40.10.10">
    <property type="entry name" value="Trypsin-like serine proteases"/>
    <property type="match status" value="2"/>
</dbReference>
<name>A0A3D9DPZ6_9FLAO</name>
<keyword evidence="4" id="KW-0720">Serine protease</keyword>
<comment type="similarity">
    <text evidence="1">Belongs to the peptidase S1 family.</text>
</comment>
<organism evidence="6 7">
    <name type="scientific">Chryseobacterium elymi</name>
    <dbReference type="NCBI Taxonomy" id="395936"/>
    <lineage>
        <taxon>Bacteria</taxon>
        <taxon>Pseudomonadati</taxon>
        <taxon>Bacteroidota</taxon>
        <taxon>Flavobacteriia</taxon>
        <taxon>Flavobacteriales</taxon>
        <taxon>Weeksellaceae</taxon>
        <taxon>Chryseobacterium group</taxon>
        <taxon>Chryseobacterium</taxon>
    </lineage>
</organism>
<keyword evidence="7" id="KW-1185">Reference proteome</keyword>
<dbReference type="InterPro" id="IPR009003">
    <property type="entry name" value="Peptidase_S1_PA"/>
</dbReference>
<keyword evidence="5" id="KW-1015">Disulfide bond</keyword>
<keyword evidence="3" id="KW-0378">Hydrolase</keyword>
<dbReference type="SUPFAM" id="SSF50494">
    <property type="entry name" value="Trypsin-like serine proteases"/>
    <property type="match status" value="1"/>
</dbReference>
<evidence type="ECO:0000256" key="5">
    <source>
        <dbReference type="ARBA" id="ARBA00023157"/>
    </source>
</evidence>
<evidence type="ECO:0000256" key="1">
    <source>
        <dbReference type="ARBA" id="ARBA00007664"/>
    </source>
</evidence>